<keyword evidence="7" id="KW-1185">Reference proteome</keyword>
<organism evidence="4 6">
    <name type="scientific">Peptoanaerobacter stomatis</name>
    <dbReference type="NCBI Taxonomy" id="796937"/>
    <lineage>
        <taxon>Bacteria</taxon>
        <taxon>Bacillati</taxon>
        <taxon>Bacillota</taxon>
        <taxon>Clostridia</taxon>
        <taxon>Peptostreptococcales</taxon>
        <taxon>Filifactoraceae</taxon>
        <taxon>Peptoanaerobacter</taxon>
    </lineage>
</organism>
<dbReference type="PANTHER" id="PTHR14969:SF13">
    <property type="entry name" value="AT30094P"/>
    <property type="match status" value="1"/>
</dbReference>
<name>G9XDG9_9FIRM</name>
<feature type="transmembrane region" description="Helical" evidence="1">
    <location>
        <begin position="29"/>
        <end position="47"/>
    </location>
</feature>
<dbReference type="EMBL" id="AFZE01000011">
    <property type="protein sequence ID" value="EHL15547.1"/>
    <property type="molecule type" value="Genomic_DNA"/>
</dbReference>
<accession>J5WVG6</accession>
<comment type="caution">
    <text evidence="4">The sequence shown here is derived from an EMBL/GenBank/DDBJ whole genome shotgun (WGS) entry which is preliminary data.</text>
</comment>
<evidence type="ECO:0000313" key="4">
    <source>
        <dbReference type="EMBL" id="EHL19026.1"/>
    </source>
</evidence>
<keyword evidence="1" id="KW-1133">Transmembrane helix</keyword>
<reference evidence="4 6" key="2">
    <citation type="submission" date="2011-08" db="EMBL/GenBank/DDBJ databases">
        <title>The Genome Sequence of Eubacteriaceae bacterium CM5.</title>
        <authorList>
            <consortium name="The Broad Institute Genome Sequencing Platform"/>
            <person name="Earl A."/>
            <person name="Ward D."/>
            <person name="Feldgarden M."/>
            <person name="Gevers D."/>
            <person name="Sizova M."/>
            <person name="Hazen A."/>
            <person name="Epstein S."/>
            <person name="Young S.K."/>
            <person name="Zeng Q."/>
            <person name="Gargeya S."/>
            <person name="Fitzgerald M."/>
            <person name="Haas B."/>
            <person name="Abouelleil A."/>
            <person name="Alvarado L."/>
            <person name="Arachchi H.M."/>
            <person name="Berlin A."/>
            <person name="Brown A."/>
            <person name="Chapman S.B."/>
            <person name="Chen Z."/>
            <person name="Dunbar C."/>
            <person name="Freedman E."/>
            <person name="Gearin G."/>
            <person name="Gellesch M."/>
            <person name="Goldberg J."/>
            <person name="Griggs A."/>
            <person name="Gujja S."/>
            <person name="Heiman D."/>
            <person name="Howarth C."/>
            <person name="Larson L."/>
            <person name="Lui A."/>
            <person name="MacDonald P.J.P."/>
            <person name="Montmayeur A."/>
            <person name="Murphy C."/>
            <person name="Neiman D."/>
            <person name="Pearson M."/>
            <person name="Priest M."/>
            <person name="Roberts A."/>
            <person name="Saif S."/>
            <person name="Shea T."/>
            <person name="Shenoy N."/>
            <person name="Sisk P."/>
            <person name="Stolte C."/>
            <person name="Sykes S."/>
            <person name="Wortman J."/>
            <person name="Nusbaum C."/>
            <person name="Birren B."/>
        </authorList>
    </citation>
    <scope>NUCLEOTIDE SEQUENCE [LARGE SCALE GENOMIC DNA]</scope>
    <source>
        <strain evidence="4 6">CM5</strain>
    </source>
</reference>
<evidence type="ECO:0000259" key="2">
    <source>
        <dbReference type="SMART" id="SM00014"/>
    </source>
</evidence>
<dbReference type="SUPFAM" id="SSF48317">
    <property type="entry name" value="Acid phosphatase/Vanadium-dependent haloperoxidase"/>
    <property type="match status" value="1"/>
</dbReference>
<protein>
    <submittedName>
        <fullName evidence="5">PAP2 family protein</fullName>
    </submittedName>
</protein>
<reference evidence="3 8" key="1">
    <citation type="submission" date="2011-08" db="EMBL/GenBank/DDBJ databases">
        <title>The Genome Sequence of Eubacteriaceae bacterium ACC19a.</title>
        <authorList>
            <consortium name="The Broad Institute Genome Sequencing Platform"/>
            <person name="Earl A."/>
            <person name="Ward D."/>
            <person name="Feldgarden M."/>
            <person name="Gevers D."/>
            <person name="Sizova M."/>
            <person name="Hazen A."/>
            <person name="Epstein S."/>
            <person name="Young S.K."/>
            <person name="Zeng Q."/>
            <person name="Gargeya S."/>
            <person name="Fitzgerald M."/>
            <person name="Haas B."/>
            <person name="Abouelleil A."/>
            <person name="Alvarado L."/>
            <person name="Arachchi H.M."/>
            <person name="Berlin A."/>
            <person name="Brown A."/>
            <person name="Chapman S.B."/>
            <person name="Chen Z."/>
            <person name="Dunbar C."/>
            <person name="Freedman E."/>
            <person name="Gearin G."/>
            <person name="Gellesch M."/>
            <person name="Goldberg J."/>
            <person name="Griggs A."/>
            <person name="Gujja S."/>
            <person name="Heiman D."/>
            <person name="Howarth C."/>
            <person name="Larson L."/>
            <person name="Lui A."/>
            <person name="MacDonald P.J.P."/>
            <person name="Montmayeur A."/>
            <person name="Murphy C."/>
            <person name="Neiman D."/>
            <person name="Pearson M."/>
            <person name="Priest M."/>
            <person name="Roberts A."/>
            <person name="Saif S."/>
            <person name="Shea T."/>
            <person name="Shenoy N."/>
            <person name="Sisk P."/>
            <person name="Stolte C."/>
            <person name="Sykes S."/>
            <person name="Wortman J."/>
            <person name="Nusbaum C."/>
            <person name="Birren B."/>
        </authorList>
    </citation>
    <scope>NUCLEOTIDE SEQUENCE [LARGE SCALE GENOMIC DNA]</scope>
    <source>
        <strain evidence="3 8">ACC19a</strain>
    </source>
</reference>
<dbReference type="Pfam" id="PF01569">
    <property type="entry name" value="PAP2"/>
    <property type="match status" value="1"/>
</dbReference>
<dbReference type="STRING" id="796937.HMPREF9630_01644"/>
<dbReference type="CDD" id="cd01610">
    <property type="entry name" value="PAP2_like"/>
    <property type="match status" value="1"/>
</dbReference>
<dbReference type="InterPro" id="IPR036938">
    <property type="entry name" value="PAP2/HPO_sf"/>
</dbReference>
<proteinExistence type="predicted"/>
<keyword evidence="1" id="KW-0812">Transmembrane</keyword>
<keyword evidence="1" id="KW-0472">Membrane</keyword>
<dbReference type="EMBL" id="AFZG01000032">
    <property type="protein sequence ID" value="EHL19026.1"/>
    <property type="molecule type" value="Genomic_DNA"/>
</dbReference>
<dbReference type="InterPro" id="IPR000326">
    <property type="entry name" value="PAP2/HPO"/>
</dbReference>
<feature type="transmembrane region" description="Helical" evidence="1">
    <location>
        <begin position="53"/>
        <end position="76"/>
    </location>
</feature>
<feature type="domain" description="Phosphatidic acid phosphatase type 2/haloperoxidase" evidence="2">
    <location>
        <begin position="53"/>
        <end position="164"/>
    </location>
</feature>
<gene>
    <name evidence="5" type="ORF">HMPREF1143_1192</name>
    <name evidence="4" type="ORF">HMPREF9628_01842</name>
    <name evidence="3" type="ORF">HMPREF9629_01793</name>
</gene>
<evidence type="ECO:0000256" key="1">
    <source>
        <dbReference type="SAM" id="Phobius"/>
    </source>
</evidence>
<evidence type="ECO:0000313" key="6">
    <source>
        <dbReference type="Proteomes" id="UP000003379"/>
    </source>
</evidence>
<reference evidence="5 7" key="3">
    <citation type="submission" date="2012-07" db="EMBL/GenBank/DDBJ databases">
        <authorList>
            <person name="Durkin A.S."/>
            <person name="McCorrison J."/>
            <person name="Torralba M."/>
            <person name="Gillis M."/>
            <person name="Methe B."/>
            <person name="Sutton G."/>
            <person name="Nelson K.E."/>
        </authorList>
    </citation>
    <scope>NUCLEOTIDE SEQUENCE [LARGE SCALE GENOMIC DNA]</scope>
    <source>
        <strain evidence="5 7">OBRC8</strain>
    </source>
</reference>
<dbReference type="RefSeq" id="WP_009526022.1">
    <property type="nucleotide sequence ID" value="NZ_ALNK01000005.1"/>
</dbReference>
<dbReference type="Proteomes" id="UP000006437">
    <property type="component" value="Unassembled WGS sequence"/>
</dbReference>
<dbReference type="Proteomes" id="UP000003379">
    <property type="component" value="Unassembled WGS sequence"/>
</dbReference>
<dbReference type="PANTHER" id="PTHR14969">
    <property type="entry name" value="SPHINGOSINE-1-PHOSPHATE PHOSPHOHYDROLASE"/>
    <property type="match status" value="1"/>
</dbReference>
<evidence type="ECO:0000313" key="5">
    <source>
        <dbReference type="EMBL" id="EJU24672.1"/>
    </source>
</evidence>
<dbReference type="SMART" id="SM00014">
    <property type="entry name" value="acidPPc"/>
    <property type="match status" value="1"/>
</dbReference>
<dbReference type="Proteomes" id="UP000005244">
    <property type="component" value="Unassembled WGS sequence"/>
</dbReference>
<accession>G9XDG9</accession>
<evidence type="ECO:0000313" key="7">
    <source>
        <dbReference type="Proteomes" id="UP000005244"/>
    </source>
</evidence>
<evidence type="ECO:0000313" key="8">
    <source>
        <dbReference type="Proteomes" id="UP000006437"/>
    </source>
</evidence>
<dbReference type="HOGENOM" id="CLU_072573_10_3_9"/>
<dbReference type="AlphaFoldDB" id="G9XDG9"/>
<feature type="transmembrane region" description="Helical" evidence="1">
    <location>
        <begin position="149"/>
        <end position="167"/>
    </location>
</feature>
<sequence length="169" mass="19552">MNWEHKFLQRIQNYNTPFFIDKFMRMSSYITDNGIVFIFISLILIMTKKYKTLGYSCMLCLLINAFLCNIVLKPMFARMRPFNRYYDLNALLSKLPVDYSFPSGHTSASFAFATALFLYDKNLGIIAYSFATCVAMSRMYLMVHYPTDVLCGALFGTFVAIICNKIITF</sequence>
<evidence type="ECO:0000313" key="3">
    <source>
        <dbReference type="EMBL" id="EHL15547.1"/>
    </source>
</evidence>
<dbReference type="Gene3D" id="1.20.144.10">
    <property type="entry name" value="Phosphatidic acid phosphatase type 2/haloperoxidase"/>
    <property type="match status" value="1"/>
</dbReference>
<feature type="transmembrane region" description="Helical" evidence="1">
    <location>
        <begin position="97"/>
        <end position="119"/>
    </location>
</feature>
<accession>G9X042</accession>
<dbReference type="EMBL" id="ALNK01000005">
    <property type="protein sequence ID" value="EJU24672.1"/>
    <property type="molecule type" value="Genomic_DNA"/>
</dbReference>